<dbReference type="AlphaFoldDB" id="A0A1N6F4Q7"/>
<feature type="binding site" description="axial binding residue" evidence="6">
    <location>
        <position position="127"/>
    </location>
    <ligand>
        <name>heme c</name>
        <dbReference type="ChEBI" id="CHEBI:61717"/>
        <label>1</label>
    </ligand>
    <ligandPart>
        <name>Fe</name>
        <dbReference type="ChEBI" id="CHEBI:18248"/>
    </ligandPart>
</feature>
<accession>A0A1N6F4Q7</accession>
<evidence type="ECO:0000256" key="2">
    <source>
        <dbReference type="ARBA" id="ARBA00022617"/>
    </source>
</evidence>
<dbReference type="Gene3D" id="3.90.10.10">
    <property type="entry name" value="Cytochrome C3"/>
    <property type="match status" value="1"/>
</dbReference>
<keyword evidence="10" id="KW-1185">Reference proteome</keyword>
<dbReference type="InterPro" id="IPR002322">
    <property type="entry name" value="Cyt_c_III"/>
</dbReference>
<dbReference type="PROSITE" id="PS51257">
    <property type="entry name" value="PROKAR_LIPOPROTEIN"/>
    <property type="match status" value="1"/>
</dbReference>
<dbReference type="RefSeq" id="WP_074215951.1">
    <property type="nucleotide sequence ID" value="NZ_FSRG01000004.1"/>
</dbReference>
<organism evidence="9 10">
    <name type="scientific">Halodesulfovibrio marinisediminis DSM 17456</name>
    <dbReference type="NCBI Taxonomy" id="1121457"/>
    <lineage>
        <taxon>Bacteria</taxon>
        <taxon>Pseudomonadati</taxon>
        <taxon>Thermodesulfobacteriota</taxon>
        <taxon>Desulfovibrionia</taxon>
        <taxon>Desulfovibrionales</taxon>
        <taxon>Desulfovibrionaceae</taxon>
        <taxon>Halodesulfovibrio</taxon>
    </lineage>
</organism>
<keyword evidence="2 6" id="KW-0349">Heme</keyword>
<evidence type="ECO:0000259" key="8">
    <source>
        <dbReference type="Pfam" id="PF02085"/>
    </source>
</evidence>
<keyword evidence="1" id="KW-0813">Transport</keyword>
<feature type="binding site" description="covalent" evidence="6">
    <location>
        <position position="114"/>
    </location>
    <ligand>
        <name>heme c</name>
        <dbReference type="ChEBI" id="CHEBI:61717"/>
        <label>3</label>
    </ligand>
</feature>
<dbReference type="GO" id="GO:0009055">
    <property type="term" value="F:electron transfer activity"/>
    <property type="evidence" value="ECO:0007669"/>
    <property type="project" value="InterPro"/>
</dbReference>
<dbReference type="PRINTS" id="PR00609">
    <property type="entry name" value="CYTOCHROMEC3"/>
</dbReference>
<evidence type="ECO:0000313" key="10">
    <source>
        <dbReference type="Proteomes" id="UP000184694"/>
    </source>
</evidence>
<reference evidence="10" key="1">
    <citation type="submission" date="2016-11" db="EMBL/GenBank/DDBJ databases">
        <authorList>
            <person name="Varghese N."/>
            <person name="Submissions S."/>
        </authorList>
    </citation>
    <scope>NUCLEOTIDE SEQUENCE [LARGE SCALE GENOMIC DNA]</scope>
    <source>
        <strain evidence="10">DSM 17456</strain>
    </source>
</reference>
<keyword evidence="4" id="KW-0249">Electron transport</keyword>
<comment type="cofactor">
    <cofactor evidence="6">
        <name>heme c</name>
        <dbReference type="ChEBI" id="CHEBI:61717"/>
    </cofactor>
    <text evidence="6">Binds 4 heme c groups covalently per monomer.</text>
</comment>
<name>A0A1N6F4Q7_9BACT</name>
<evidence type="ECO:0000256" key="1">
    <source>
        <dbReference type="ARBA" id="ARBA00022448"/>
    </source>
</evidence>
<keyword evidence="3 6" id="KW-0479">Metal-binding</keyword>
<feature type="binding site" description="axial binding residue" evidence="6">
    <location>
        <position position="52"/>
    </location>
    <ligand>
        <name>heme c</name>
        <dbReference type="ChEBI" id="CHEBI:61717"/>
        <label>1</label>
    </ligand>
    <ligandPart>
        <name>Fe</name>
        <dbReference type="ChEBI" id="CHEBI:18248"/>
    </ligandPart>
</feature>
<feature type="binding site" description="covalent" evidence="6">
    <location>
        <position position="64"/>
    </location>
    <ligand>
        <name>heme c</name>
        <dbReference type="ChEBI" id="CHEBI:61717"/>
        <label>1</label>
    </ligand>
</feature>
<feature type="transmembrane region" description="Helical" evidence="7">
    <location>
        <begin position="6"/>
        <end position="24"/>
    </location>
</feature>
<dbReference type="GO" id="GO:0046872">
    <property type="term" value="F:metal ion binding"/>
    <property type="evidence" value="ECO:0007669"/>
    <property type="project" value="UniProtKB-KW"/>
</dbReference>
<keyword evidence="7" id="KW-0812">Transmembrane</keyword>
<gene>
    <name evidence="9" type="ORF">SAMN02745161_1100</name>
</gene>
<dbReference type="Pfam" id="PF02085">
    <property type="entry name" value="Cytochrom_CIII"/>
    <property type="match status" value="1"/>
</dbReference>
<dbReference type="InterPro" id="IPR036280">
    <property type="entry name" value="Multihaem_cyt_sf"/>
</dbReference>
<dbReference type="Proteomes" id="UP000184694">
    <property type="component" value="Unassembled WGS sequence"/>
</dbReference>
<feature type="binding site" description="axial binding residue" evidence="6">
    <location>
        <position position="60"/>
    </location>
    <ligand>
        <name>heme c</name>
        <dbReference type="ChEBI" id="CHEBI:61717"/>
        <label>1</label>
    </ligand>
    <ligandPart>
        <name>Fe</name>
        <dbReference type="ChEBI" id="CHEBI:18248"/>
    </ligandPart>
</feature>
<feature type="binding site" description="axial binding residue" evidence="6">
    <location>
        <position position="110"/>
    </location>
    <ligand>
        <name>heme c</name>
        <dbReference type="ChEBI" id="CHEBI:61717"/>
        <label>1</label>
    </ligand>
    <ligandPart>
        <name>Fe</name>
        <dbReference type="ChEBI" id="CHEBI:18248"/>
    </ligandPart>
</feature>
<protein>
    <submittedName>
        <fullName evidence="9">Class III cytochrome C family protein</fullName>
    </submittedName>
</protein>
<feature type="binding site" description="axial binding residue" evidence="6">
    <location>
        <position position="65"/>
    </location>
    <ligand>
        <name>heme c</name>
        <dbReference type="ChEBI" id="CHEBI:61717"/>
        <label>1</label>
    </ligand>
    <ligandPart>
        <name>Fe</name>
        <dbReference type="ChEBI" id="CHEBI:18248"/>
    </ligandPart>
</feature>
<feature type="binding site" description="axial binding residue" evidence="6">
    <location>
        <position position="113"/>
    </location>
    <ligand>
        <name>heme c</name>
        <dbReference type="ChEBI" id="CHEBI:61717"/>
        <label>1</label>
    </ligand>
    <ligandPart>
        <name>Fe</name>
        <dbReference type="ChEBI" id="CHEBI:18248"/>
    </ligandPart>
</feature>
<feature type="binding site" description="axial binding residue" evidence="6">
    <location>
        <position position="63"/>
    </location>
    <ligand>
        <name>heme c</name>
        <dbReference type="ChEBI" id="CHEBI:61717"/>
        <label>1</label>
    </ligand>
    <ligandPart>
        <name>Fe</name>
        <dbReference type="ChEBI" id="CHEBI:18248"/>
    </ligandPart>
</feature>
<feature type="binding site" description="axial binding residue" evidence="6">
    <location>
        <position position="131"/>
    </location>
    <ligand>
        <name>heme c</name>
        <dbReference type="ChEBI" id="CHEBI:61717"/>
        <label>1</label>
    </ligand>
    <ligandPart>
        <name>Fe</name>
        <dbReference type="ChEBI" id="CHEBI:18248"/>
    </ligandPart>
</feature>
<evidence type="ECO:0000256" key="5">
    <source>
        <dbReference type="ARBA" id="ARBA00023004"/>
    </source>
</evidence>
<sequence length="133" mass="14516">MPTRYFPIAILTAILIAVACYGFLRPAETAAVPMRVLLENSAGMVVFDHAKHVDEYGESCVACHHELADEVDDDGNLPEDAEATPCSDCHSKVSDDPDVPSLMDAYHQSCMGCHEELGAGPYTKDQCNQCHFK</sequence>
<evidence type="ECO:0000256" key="4">
    <source>
        <dbReference type="ARBA" id="ARBA00022982"/>
    </source>
</evidence>
<dbReference type="InterPro" id="IPR020942">
    <property type="entry name" value="Cyt_c_III_dom"/>
</dbReference>
<proteinExistence type="predicted"/>
<feature type="binding site" description="axial binding residue" evidence="6">
    <location>
        <position position="49"/>
    </location>
    <ligand>
        <name>heme c</name>
        <dbReference type="ChEBI" id="CHEBI:61717"/>
        <label>1</label>
    </ligand>
    <ligandPart>
        <name>Fe</name>
        <dbReference type="ChEBI" id="CHEBI:18248"/>
    </ligandPart>
</feature>
<keyword evidence="7" id="KW-1133">Transmembrane helix</keyword>
<dbReference type="STRING" id="1121457.SAMN02745161_1100"/>
<dbReference type="SUPFAM" id="SSF48695">
    <property type="entry name" value="Multiheme cytochromes"/>
    <property type="match status" value="1"/>
</dbReference>
<evidence type="ECO:0000256" key="6">
    <source>
        <dbReference type="PIRSR" id="PIRSR602322-1"/>
    </source>
</evidence>
<feature type="domain" description="Class III cytochrome C" evidence="8">
    <location>
        <begin position="40"/>
        <end position="131"/>
    </location>
</feature>
<dbReference type="GO" id="GO:0020037">
    <property type="term" value="F:heme binding"/>
    <property type="evidence" value="ECO:0007669"/>
    <property type="project" value="InterPro"/>
</dbReference>
<evidence type="ECO:0000256" key="7">
    <source>
        <dbReference type="SAM" id="Phobius"/>
    </source>
</evidence>
<feature type="binding site" description="axial binding residue" evidence="6">
    <location>
        <position position="130"/>
    </location>
    <ligand>
        <name>heme c</name>
        <dbReference type="ChEBI" id="CHEBI:61717"/>
        <label>1</label>
    </ligand>
    <ligandPart>
        <name>Fe</name>
        <dbReference type="ChEBI" id="CHEBI:18248"/>
    </ligandPart>
</feature>
<dbReference type="CDD" id="cd08168">
    <property type="entry name" value="Cytochrom_C3"/>
    <property type="match status" value="1"/>
</dbReference>
<keyword evidence="7" id="KW-0472">Membrane</keyword>
<evidence type="ECO:0000313" key="9">
    <source>
        <dbReference type="EMBL" id="SIN90263.1"/>
    </source>
</evidence>
<evidence type="ECO:0000256" key="3">
    <source>
        <dbReference type="ARBA" id="ARBA00022723"/>
    </source>
</evidence>
<dbReference type="EMBL" id="FSRG01000004">
    <property type="protein sequence ID" value="SIN90263.1"/>
    <property type="molecule type" value="Genomic_DNA"/>
</dbReference>
<dbReference type="OrthoDB" id="9807368at2"/>
<keyword evidence="5 6" id="KW-0408">Iron</keyword>